<proteinExistence type="predicted"/>
<gene>
    <name evidence="1" type="ORF">Tci_312128</name>
</gene>
<dbReference type="EMBL" id="BKCJ010106207">
    <property type="protein sequence ID" value="GEX40153.1"/>
    <property type="molecule type" value="Genomic_DNA"/>
</dbReference>
<accession>A0A699H4X3</accession>
<evidence type="ECO:0000313" key="1">
    <source>
        <dbReference type="EMBL" id="GEX40153.1"/>
    </source>
</evidence>
<name>A0A699H4X3_TANCI</name>
<comment type="caution">
    <text evidence="1">The sequence shown here is derived from an EMBL/GenBank/DDBJ whole genome shotgun (WGS) entry which is preliminary data.</text>
</comment>
<sequence length="112" mass="12696">MDCSFSHQDQRGCGGQHINLAHLSIAEYVKTKAIAVVMLCDVFLKKKKLVGDKIWYDEVHYLTYFEKEFPAIVYNDALTSKSDFSPLPIVSPQHIDEVNLKNETSLSECDGE</sequence>
<reference evidence="1" key="1">
    <citation type="journal article" date="2019" name="Sci. Rep.">
        <title>Draft genome of Tanacetum cinerariifolium, the natural source of mosquito coil.</title>
        <authorList>
            <person name="Yamashiro T."/>
            <person name="Shiraishi A."/>
            <person name="Satake H."/>
            <person name="Nakayama K."/>
        </authorList>
    </citation>
    <scope>NUCLEOTIDE SEQUENCE</scope>
</reference>
<dbReference type="AlphaFoldDB" id="A0A699H4X3"/>
<organism evidence="1">
    <name type="scientific">Tanacetum cinerariifolium</name>
    <name type="common">Dalmatian daisy</name>
    <name type="synonym">Chrysanthemum cinerariifolium</name>
    <dbReference type="NCBI Taxonomy" id="118510"/>
    <lineage>
        <taxon>Eukaryota</taxon>
        <taxon>Viridiplantae</taxon>
        <taxon>Streptophyta</taxon>
        <taxon>Embryophyta</taxon>
        <taxon>Tracheophyta</taxon>
        <taxon>Spermatophyta</taxon>
        <taxon>Magnoliopsida</taxon>
        <taxon>eudicotyledons</taxon>
        <taxon>Gunneridae</taxon>
        <taxon>Pentapetalae</taxon>
        <taxon>asterids</taxon>
        <taxon>campanulids</taxon>
        <taxon>Asterales</taxon>
        <taxon>Asteraceae</taxon>
        <taxon>Asteroideae</taxon>
        <taxon>Anthemideae</taxon>
        <taxon>Anthemidinae</taxon>
        <taxon>Tanacetum</taxon>
    </lineage>
</organism>
<feature type="non-terminal residue" evidence="1">
    <location>
        <position position="112"/>
    </location>
</feature>
<protein>
    <submittedName>
        <fullName evidence="1">Uncharacterized protein</fullName>
    </submittedName>
</protein>